<sequence length="568" mass="62789">MQQQQQQQYLAMKPTTASPLPQHVGDNIFPNFPIFVRLLFFANNHTSLAVNDVTNDLRGTYAQLLSDVLHVRNALRDSLDPATRHKLLTGEQVTINLLTPGGYEFATGFLAIVALGAVVVPISIAVPIEEALYFATTSRSSAILCASKHAQLGHQLAQRRRAADTPTFISMNLREHIGQPQIPAPQMVISSDHHLHYQGAGLIIFTSGTSGPPKGAVKRRSFLDMNAQAISLWYNLQPCDVVLHTLPVHHATGIGISFLPFLLSGATIEFQSGGFDPAQIWDRWRRGGLTVFSGVPTMYMRLMRYFEENVRQRAPAEVAEYVAAARRFRIMMSGSAALPFSLQAKWITLLDGKRILERYGSTEFSSVFSVKPGDGRNPDGSVGKVFFGLEVKLSNGDEGEILVKSPHIFTEYIFDPKATAAAFTPDGYYKTGDIGRREGDYYFILGRASIDIIKSGGYKISALDIEREILDLPDVGEVMVVGVEDEEYGQRVAAAIVMRNKNGLTLEKLRADLRSRLGGYKLPTLLRVVDELPKSGSGKVVKRILQKQLFPPTGHEDIQSWKSRSSKM</sequence>
<comment type="caution">
    <text evidence="4">The sequence shown here is derived from an EMBL/GenBank/DDBJ whole genome shotgun (WGS) entry which is preliminary data.</text>
</comment>
<feature type="domain" description="AMP-binding enzyme C-terminal" evidence="3">
    <location>
        <begin position="465"/>
        <end position="539"/>
    </location>
</feature>
<keyword evidence="5" id="KW-1185">Reference proteome</keyword>
<dbReference type="Proteomes" id="UP001194746">
    <property type="component" value="Unassembled WGS sequence"/>
</dbReference>
<evidence type="ECO:0000259" key="2">
    <source>
        <dbReference type="Pfam" id="PF00501"/>
    </source>
</evidence>
<dbReference type="EMBL" id="VCAU01000014">
    <property type="protein sequence ID" value="KAF9892104.1"/>
    <property type="molecule type" value="Genomic_DNA"/>
</dbReference>
<evidence type="ECO:0000259" key="3">
    <source>
        <dbReference type="Pfam" id="PF13193"/>
    </source>
</evidence>
<comment type="similarity">
    <text evidence="1">Belongs to the ATP-dependent AMP-binding enzyme family.</text>
</comment>
<gene>
    <name evidence="4" type="ORF">FE257_002510</name>
</gene>
<evidence type="ECO:0000313" key="4">
    <source>
        <dbReference type="EMBL" id="KAF9892104.1"/>
    </source>
</evidence>
<dbReference type="InterPro" id="IPR000873">
    <property type="entry name" value="AMP-dep_synth/lig_dom"/>
</dbReference>
<reference evidence="4" key="2">
    <citation type="submission" date="2020-02" db="EMBL/GenBank/DDBJ databases">
        <authorList>
            <person name="Gilchrist C.L.M."/>
            <person name="Chooi Y.-H."/>
        </authorList>
    </citation>
    <scope>NUCLEOTIDE SEQUENCE</scope>
    <source>
        <strain evidence="4">MST-FP2251</strain>
    </source>
</reference>
<dbReference type="PANTHER" id="PTHR43201">
    <property type="entry name" value="ACYL-COA SYNTHETASE"/>
    <property type="match status" value="1"/>
</dbReference>
<dbReference type="Pfam" id="PF00501">
    <property type="entry name" value="AMP-binding"/>
    <property type="match status" value="1"/>
</dbReference>
<dbReference type="PANTHER" id="PTHR43201:SF8">
    <property type="entry name" value="ACYL-COA SYNTHETASE FAMILY MEMBER 3"/>
    <property type="match status" value="1"/>
</dbReference>
<dbReference type="AlphaFoldDB" id="A0AAD4CSW1"/>
<dbReference type="PROSITE" id="PS00455">
    <property type="entry name" value="AMP_BINDING"/>
    <property type="match status" value="1"/>
</dbReference>
<feature type="domain" description="AMP-dependent synthetase/ligase" evidence="2">
    <location>
        <begin position="56"/>
        <end position="412"/>
    </location>
</feature>
<reference evidence="4" key="1">
    <citation type="journal article" date="2019" name="Beilstein J. Org. Chem.">
        <title>Nanangenines: drimane sesquiterpenoids as the dominant metabolite cohort of a novel Australian fungus, Aspergillus nanangensis.</title>
        <authorList>
            <person name="Lacey H.J."/>
            <person name="Gilchrist C.L.M."/>
            <person name="Crombie A."/>
            <person name="Kalaitzis J.A."/>
            <person name="Vuong D."/>
            <person name="Rutledge P.J."/>
            <person name="Turner P."/>
            <person name="Pitt J.I."/>
            <person name="Lacey E."/>
            <person name="Chooi Y.H."/>
            <person name="Piggott A.M."/>
        </authorList>
    </citation>
    <scope>NUCLEOTIDE SEQUENCE</scope>
    <source>
        <strain evidence="4">MST-FP2251</strain>
    </source>
</reference>
<dbReference type="InterPro" id="IPR045851">
    <property type="entry name" value="AMP-bd_C_sf"/>
</dbReference>
<dbReference type="InterPro" id="IPR025110">
    <property type="entry name" value="AMP-bd_C"/>
</dbReference>
<dbReference type="InterPro" id="IPR042099">
    <property type="entry name" value="ANL_N_sf"/>
</dbReference>
<dbReference type="SUPFAM" id="SSF56801">
    <property type="entry name" value="Acetyl-CoA synthetase-like"/>
    <property type="match status" value="1"/>
</dbReference>
<name>A0AAD4CSW1_ASPNN</name>
<dbReference type="GO" id="GO:0006631">
    <property type="term" value="P:fatty acid metabolic process"/>
    <property type="evidence" value="ECO:0007669"/>
    <property type="project" value="TreeGrafter"/>
</dbReference>
<dbReference type="Gene3D" id="3.40.50.12780">
    <property type="entry name" value="N-terminal domain of ligase-like"/>
    <property type="match status" value="1"/>
</dbReference>
<evidence type="ECO:0000313" key="5">
    <source>
        <dbReference type="Proteomes" id="UP001194746"/>
    </source>
</evidence>
<dbReference type="Pfam" id="PF13193">
    <property type="entry name" value="AMP-binding_C"/>
    <property type="match status" value="1"/>
</dbReference>
<organism evidence="4 5">
    <name type="scientific">Aspergillus nanangensis</name>
    <dbReference type="NCBI Taxonomy" id="2582783"/>
    <lineage>
        <taxon>Eukaryota</taxon>
        <taxon>Fungi</taxon>
        <taxon>Dikarya</taxon>
        <taxon>Ascomycota</taxon>
        <taxon>Pezizomycotina</taxon>
        <taxon>Eurotiomycetes</taxon>
        <taxon>Eurotiomycetidae</taxon>
        <taxon>Eurotiales</taxon>
        <taxon>Aspergillaceae</taxon>
        <taxon>Aspergillus</taxon>
        <taxon>Aspergillus subgen. Circumdati</taxon>
    </lineage>
</organism>
<dbReference type="GO" id="GO:0031956">
    <property type="term" value="F:medium-chain fatty acid-CoA ligase activity"/>
    <property type="evidence" value="ECO:0007669"/>
    <property type="project" value="TreeGrafter"/>
</dbReference>
<dbReference type="Gene3D" id="3.30.300.30">
    <property type="match status" value="1"/>
</dbReference>
<protein>
    <submittedName>
        <fullName evidence="4">Uncharacterized protein</fullName>
    </submittedName>
</protein>
<accession>A0AAD4CSW1</accession>
<proteinExistence type="inferred from homology"/>
<dbReference type="InterPro" id="IPR020845">
    <property type="entry name" value="AMP-binding_CS"/>
</dbReference>
<evidence type="ECO:0000256" key="1">
    <source>
        <dbReference type="ARBA" id="ARBA00006432"/>
    </source>
</evidence>